<accession>A0A286TWQ2</accession>
<name>A0A286TWQ2_9BACT</name>
<comment type="caution">
    <text evidence="1">The sequence shown here is derived from an EMBL/GenBank/DDBJ whole genome shotgun (WGS) entry which is preliminary data.</text>
</comment>
<dbReference type="InterPro" id="IPR021734">
    <property type="entry name" value="DUF3303"/>
</dbReference>
<evidence type="ECO:0000313" key="1">
    <source>
        <dbReference type="EMBL" id="GAX60308.1"/>
    </source>
</evidence>
<dbReference type="Proteomes" id="UP000218542">
    <property type="component" value="Unassembled WGS sequence"/>
</dbReference>
<sequence length="103" mass="11857">MANDEGTIYVAHWTHTPENCPGRTNEGAKMLTDFWASKSDFEKKGIKILGSYVTVTEHDYYIIVQAKDYSEMVKFFLPLIPTQTGSFRPVLPMQEWININQPK</sequence>
<reference evidence="2" key="1">
    <citation type="journal article" date="2017" name="Environ. Microbiol. Rep.">
        <title>Genetic Diversity of Marine Anaerobic Ammonium-Oxidizing Bacteria as Revealed by Genomic and Proteomic Analyses of 'Candidatus Scalindua japonica'.</title>
        <authorList>
            <person name="Oshiki M."/>
            <person name="Mizuto K."/>
            <person name="Kimura Z."/>
            <person name="Kindaichi T."/>
            <person name="Satoh H."/>
            <person name="Okabe S."/>
        </authorList>
    </citation>
    <scope>NUCLEOTIDE SEQUENCE [LARGE SCALE GENOMIC DNA]</scope>
    <source>
        <strain evidence="2">husup-a2</strain>
    </source>
</reference>
<dbReference type="OrthoDB" id="285225at2"/>
<dbReference type="EMBL" id="BAOS01000010">
    <property type="protein sequence ID" value="GAX60308.1"/>
    <property type="molecule type" value="Genomic_DNA"/>
</dbReference>
<organism evidence="1 2">
    <name type="scientific">Candidatus Scalindua japonica</name>
    <dbReference type="NCBI Taxonomy" id="1284222"/>
    <lineage>
        <taxon>Bacteria</taxon>
        <taxon>Pseudomonadati</taxon>
        <taxon>Planctomycetota</taxon>
        <taxon>Candidatus Brocadiia</taxon>
        <taxon>Candidatus Brocadiales</taxon>
        <taxon>Candidatus Scalinduaceae</taxon>
        <taxon>Candidatus Scalindua</taxon>
    </lineage>
</organism>
<protein>
    <submittedName>
        <fullName evidence="1">Sulfite oxidase and related enzymes</fullName>
    </submittedName>
</protein>
<keyword evidence="2" id="KW-1185">Reference proteome</keyword>
<dbReference type="AlphaFoldDB" id="A0A286TWQ2"/>
<proteinExistence type="predicted"/>
<dbReference type="RefSeq" id="WP_096893599.1">
    <property type="nucleotide sequence ID" value="NZ_BAOS01000010.1"/>
</dbReference>
<dbReference type="Pfam" id="PF11746">
    <property type="entry name" value="DUF3303"/>
    <property type="match status" value="1"/>
</dbReference>
<gene>
    <name evidence="1" type="ORF">SCALIN_C10_0068</name>
</gene>
<evidence type="ECO:0000313" key="2">
    <source>
        <dbReference type="Proteomes" id="UP000218542"/>
    </source>
</evidence>